<organism evidence="1">
    <name type="scientific">Ostreococcus tauri</name>
    <name type="common">Marine green alga</name>
    <dbReference type="NCBI Taxonomy" id="70448"/>
    <lineage>
        <taxon>Eukaryota</taxon>
        <taxon>Viridiplantae</taxon>
        <taxon>Chlorophyta</taxon>
        <taxon>Mamiellophyceae</taxon>
        <taxon>Mamiellales</taxon>
        <taxon>Bathycoccaceae</taxon>
        <taxon>Ostreococcus</taxon>
    </lineage>
</organism>
<reference evidence="1" key="1">
    <citation type="submission" date="2017-04" db="EMBL/GenBank/DDBJ databases">
        <title>Population genomics of picophytoplankton unveils novel chromosome hypervariability.</title>
        <authorList>
            <consortium name="DOE Joint Genome Institute"/>
            <person name="Blanc-Mathieu R."/>
            <person name="Krasovec M."/>
            <person name="Hebrard M."/>
            <person name="Yau S."/>
            <person name="Desgranges E."/>
            <person name="Martin J."/>
            <person name="Schackwitz W."/>
            <person name="Kuo A."/>
            <person name="Salin G."/>
            <person name="Donnadieu C."/>
            <person name="Desdevises Y."/>
            <person name="Sanchez-Ferandin S."/>
            <person name="Moreau H."/>
            <person name="Rivals E."/>
            <person name="Grigoriev I.V."/>
            <person name="Grimsley N."/>
            <person name="Eyre-Walker A."/>
            <person name="Piganeau G."/>
        </authorList>
    </citation>
    <scope>NUCLEOTIDE SEQUENCE [LARGE SCALE GENOMIC DNA]</scope>
    <source>
        <strain evidence="1">RCC 1115</strain>
    </source>
</reference>
<name>A0A1Y5I0L0_OSTTA</name>
<accession>A0A1Y5I0L0</accession>
<dbReference type="AlphaFoldDB" id="A0A1Y5I0L0"/>
<dbReference type="Proteomes" id="UP000195557">
    <property type="component" value="Unassembled WGS sequence"/>
</dbReference>
<gene>
    <name evidence="1" type="ORF">BE221DRAFT_64780</name>
</gene>
<protein>
    <submittedName>
        <fullName evidence="1">Uncharacterized protein</fullName>
    </submittedName>
</protein>
<sequence length="120" mass="13553">MYTWRCALGLYVQHKPSWTATTRAATACFLGAGGCGFPGTLAAFDARACAYRIEYDDDGDDDTSFEPWREEGSLVKYRQSHRARLKRRPKRAEVRSFVVRERAECTPAARITVSLPFVVD</sequence>
<dbReference type="EMBL" id="KZ155840">
    <property type="protein sequence ID" value="OUS41664.1"/>
    <property type="molecule type" value="Genomic_DNA"/>
</dbReference>
<proteinExistence type="predicted"/>
<dbReference type="PROSITE" id="PS51257">
    <property type="entry name" value="PROKAR_LIPOPROTEIN"/>
    <property type="match status" value="1"/>
</dbReference>
<evidence type="ECO:0000313" key="1">
    <source>
        <dbReference type="EMBL" id="OUS41664.1"/>
    </source>
</evidence>